<sequence length="69" mass="7963">MRAILQDRTLLIFIGLTFAFLLASVILVYVYINNLSYPLVLHFNPYYGVDLMGASIDVWGIIIIERDRK</sequence>
<reference evidence="2" key="1">
    <citation type="journal article" date="2015" name="Nature">
        <title>Complex archaea that bridge the gap between prokaryotes and eukaryotes.</title>
        <authorList>
            <person name="Spang A."/>
            <person name="Saw J.H."/>
            <person name="Jorgensen S.L."/>
            <person name="Zaremba-Niedzwiedzka K."/>
            <person name="Martijn J."/>
            <person name="Lind A.E."/>
            <person name="van Eijk R."/>
            <person name="Schleper C."/>
            <person name="Guy L."/>
            <person name="Ettema T.J."/>
        </authorList>
    </citation>
    <scope>NUCLEOTIDE SEQUENCE</scope>
</reference>
<proteinExistence type="predicted"/>
<name>A0A0F8YZX9_9ZZZZ</name>
<protein>
    <submittedName>
        <fullName evidence="2">Uncharacterized protein</fullName>
    </submittedName>
</protein>
<feature type="transmembrane region" description="Helical" evidence="1">
    <location>
        <begin position="12"/>
        <end position="32"/>
    </location>
</feature>
<gene>
    <name evidence="2" type="ORF">LCGC14_2757540</name>
</gene>
<evidence type="ECO:0000313" key="2">
    <source>
        <dbReference type="EMBL" id="KKK87007.1"/>
    </source>
</evidence>
<comment type="caution">
    <text evidence="2">The sequence shown here is derived from an EMBL/GenBank/DDBJ whole genome shotgun (WGS) entry which is preliminary data.</text>
</comment>
<organism evidence="2">
    <name type="scientific">marine sediment metagenome</name>
    <dbReference type="NCBI Taxonomy" id="412755"/>
    <lineage>
        <taxon>unclassified sequences</taxon>
        <taxon>metagenomes</taxon>
        <taxon>ecological metagenomes</taxon>
    </lineage>
</organism>
<evidence type="ECO:0000256" key="1">
    <source>
        <dbReference type="SAM" id="Phobius"/>
    </source>
</evidence>
<accession>A0A0F8YZX9</accession>
<dbReference type="EMBL" id="LAZR01050594">
    <property type="protein sequence ID" value="KKK87007.1"/>
    <property type="molecule type" value="Genomic_DNA"/>
</dbReference>
<feature type="transmembrane region" description="Helical" evidence="1">
    <location>
        <begin position="44"/>
        <end position="64"/>
    </location>
</feature>
<dbReference type="AlphaFoldDB" id="A0A0F8YZX9"/>
<keyword evidence="1" id="KW-0812">Transmembrane</keyword>
<keyword evidence="1" id="KW-0472">Membrane</keyword>
<keyword evidence="1" id="KW-1133">Transmembrane helix</keyword>